<dbReference type="KEGG" id="sre:PTSG_08265"/>
<dbReference type="GO" id="GO:0030234">
    <property type="term" value="F:enzyme regulator activity"/>
    <property type="evidence" value="ECO:0007669"/>
    <property type="project" value="TreeGrafter"/>
</dbReference>
<dbReference type="OrthoDB" id="5596051at2759"/>
<dbReference type="UniPathway" id="UPA00142">
    <property type="reaction ID" value="UER00209"/>
</dbReference>
<evidence type="ECO:0000256" key="7">
    <source>
        <dbReference type="ARBA" id="ARBA00031732"/>
    </source>
</evidence>
<comment type="subunit">
    <text evidence="3">Heterodimer of a catalytic heavy chain and a regulatory light chain.</text>
</comment>
<dbReference type="RefSeq" id="XP_004991291.1">
    <property type="nucleotide sequence ID" value="XM_004991234.1"/>
</dbReference>
<dbReference type="PANTHER" id="PTHR13295:SF4">
    <property type="entry name" value="GLUTAMATE--CYSTEINE LIGASE REGULATORY SUBUNIT"/>
    <property type="match status" value="1"/>
</dbReference>
<reference evidence="10" key="1">
    <citation type="submission" date="2009-08" db="EMBL/GenBank/DDBJ databases">
        <title>Annotation of Salpingoeca rosetta.</title>
        <authorList>
            <consortium name="The Broad Institute Genome Sequencing Platform"/>
            <person name="Russ C."/>
            <person name="Cuomo C."/>
            <person name="Burger G."/>
            <person name="Gray M.W."/>
            <person name="Holland P.W.H."/>
            <person name="King N."/>
            <person name="Lang F.B.F."/>
            <person name="Roger A.J."/>
            <person name="Ruiz-Trillo I."/>
            <person name="Young S.K."/>
            <person name="Zeng Q."/>
            <person name="Gargeya S."/>
            <person name="Alvarado L."/>
            <person name="Berlin A."/>
            <person name="Chapman S.B."/>
            <person name="Chen Z."/>
            <person name="Freedman E."/>
            <person name="Gellesch M."/>
            <person name="Goldberg J."/>
            <person name="Griggs A."/>
            <person name="Gujja S."/>
            <person name="Heilman E."/>
            <person name="Heiman D."/>
            <person name="Howarth C."/>
            <person name="Mehta T."/>
            <person name="Neiman D."/>
            <person name="Pearson M."/>
            <person name="Roberts A."/>
            <person name="Saif S."/>
            <person name="Shea T."/>
            <person name="Shenoy N."/>
            <person name="Sisk P."/>
            <person name="Stolte C."/>
            <person name="Sykes S."/>
            <person name="White J."/>
            <person name="Yandava C."/>
            <person name="Haas B."/>
            <person name="Nusbaum C."/>
            <person name="Birren B."/>
        </authorList>
    </citation>
    <scope>NUCLEOTIDE SEQUENCE [LARGE SCALE GENOMIC DNA]</scope>
    <source>
        <strain evidence="10">ATCC 50818</strain>
    </source>
</reference>
<evidence type="ECO:0000256" key="2">
    <source>
        <dbReference type="ARBA" id="ARBA00008612"/>
    </source>
</evidence>
<proteinExistence type="inferred from homology"/>
<dbReference type="GO" id="GO:0035226">
    <property type="term" value="F:glutamate-cysteine ligase catalytic subunit binding"/>
    <property type="evidence" value="ECO:0007669"/>
    <property type="project" value="InterPro"/>
</dbReference>
<dbReference type="GeneID" id="16071852"/>
<dbReference type="GO" id="GO:0017109">
    <property type="term" value="C:glutamate-cysteine ligase complex"/>
    <property type="evidence" value="ECO:0007669"/>
    <property type="project" value="TreeGrafter"/>
</dbReference>
<dbReference type="OMA" id="TTALKCT"/>
<evidence type="ECO:0000256" key="8">
    <source>
        <dbReference type="ARBA" id="ARBA00032926"/>
    </source>
</evidence>
<comment type="similarity">
    <text evidence="2">Belongs to the aldo/keto reductase family. Glutamate--cysteine ligase light chain subfamily.</text>
</comment>
<name>F2UIH1_SALR5</name>
<dbReference type="Gene3D" id="3.20.20.100">
    <property type="entry name" value="NADP-dependent oxidoreductase domain"/>
    <property type="match status" value="1"/>
</dbReference>
<evidence type="ECO:0000256" key="6">
    <source>
        <dbReference type="ARBA" id="ARBA00031154"/>
    </source>
</evidence>
<dbReference type="eggNOG" id="KOG3023">
    <property type="taxonomic scope" value="Eukaryota"/>
</dbReference>
<dbReference type="SUPFAM" id="SSF51430">
    <property type="entry name" value="NAD(P)-linked oxidoreductase"/>
    <property type="match status" value="1"/>
</dbReference>
<dbReference type="InParanoid" id="F2UIH1"/>
<dbReference type="EMBL" id="GL832975">
    <property type="protein sequence ID" value="EGD76920.1"/>
    <property type="molecule type" value="Genomic_DNA"/>
</dbReference>
<evidence type="ECO:0000313" key="10">
    <source>
        <dbReference type="EMBL" id="EGD76920.1"/>
    </source>
</evidence>
<evidence type="ECO:0000256" key="5">
    <source>
        <dbReference type="ARBA" id="ARBA00030406"/>
    </source>
</evidence>
<dbReference type="InterPro" id="IPR032963">
    <property type="entry name" value="Gclm"/>
</dbReference>
<evidence type="ECO:0000256" key="4">
    <source>
        <dbReference type="ARBA" id="ARBA00022684"/>
    </source>
</evidence>
<dbReference type="AlphaFoldDB" id="F2UIH1"/>
<keyword evidence="4" id="KW-0317">Glutathione biosynthesis</keyword>
<evidence type="ECO:0000256" key="3">
    <source>
        <dbReference type="ARBA" id="ARBA00011532"/>
    </source>
</evidence>
<dbReference type="InterPro" id="IPR036812">
    <property type="entry name" value="NAD(P)_OxRdtase_dom_sf"/>
</dbReference>
<dbReference type="PANTHER" id="PTHR13295">
    <property type="entry name" value="GLUTAMATE CYSTEINE LIGASE REGULATORY SUBUNIT"/>
    <property type="match status" value="1"/>
</dbReference>
<dbReference type="Proteomes" id="UP000007799">
    <property type="component" value="Unassembled WGS sequence"/>
</dbReference>
<keyword evidence="11" id="KW-1185">Reference proteome</keyword>
<comment type="pathway">
    <text evidence="1">Sulfur metabolism; glutathione biosynthesis; glutathione from L-cysteine and L-glutamate: step 1/2.</text>
</comment>
<protein>
    <recommendedName>
        <fullName evidence="7">GCS light chain</fullName>
    </recommendedName>
    <alternativeName>
        <fullName evidence="5">Gamma-ECS regulatory subunit</fullName>
    </alternativeName>
    <alternativeName>
        <fullName evidence="8">Gamma-glutamylcysteine synthetase regulatory subunit</fullName>
    </alternativeName>
    <alternativeName>
        <fullName evidence="6">Glutamate--cysteine ligase modifier subunit</fullName>
    </alternativeName>
</protein>
<sequence length="316" mass="34455">MALVGEKTELEATRPQDTRMVTPTTVADFVIHTGNVQRCNHLQARVPATLQREITTALKCTMQCWKKHNKGDFVMSREVIGHPKLMRVPLSGNAMAKRVRVKLFILDKFEEGIVSKALTGVEKAVGFAGVDTLVVDMKAAGGAEQHEEEEAGRDGGRDLVAAWREMENLHDYGLAKSLGVADLDTDTLQHLASVAKVPVAVNEVDQQTRCASLPSSLRTYAREHGIRLDAHSDAGHPLPKQQFQKIMTKVIKDQSLFTPGGEHTPGGDTPGTPGSAVGAALRVDWTPRWVARYTVVDTERSVVDSTGFVIGGRYIV</sequence>
<evidence type="ECO:0000256" key="9">
    <source>
        <dbReference type="SAM" id="MobiDB-lite"/>
    </source>
</evidence>
<dbReference type="GO" id="GO:0006750">
    <property type="term" value="P:glutathione biosynthetic process"/>
    <property type="evidence" value="ECO:0007669"/>
    <property type="project" value="UniProtKB-UniPathway"/>
</dbReference>
<dbReference type="FunCoup" id="F2UIH1">
    <property type="interactions" value="801"/>
</dbReference>
<evidence type="ECO:0000256" key="1">
    <source>
        <dbReference type="ARBA" id="ARBA00005006"/>
    </source>
</evidence>
<dbReference type="STRING" id="946362.F2UIH1"/>
<gene>
    <name evidence="10" type="ORF">PTSG_08265</name>
</gene>
<accession>F2UIH1</accession>
<organism evidence="11">
    <name type="scientific">Salpingoeca rosetta (strain ATCC 50818 / BSB-021)</name>
    <dbReference type="NCBI Taxonomy" id="946362"/>
    <lineage>
        <taxon>Eukaryota</taxon>
        <taxon>Choanoflagellata</taxon>
        <taxon>Craspedida</taxon>
        <taxon>Salpingoecidae</taxon>
        <taxon>Salpingoeca</taxon>
    </lineage>
</organism>
<evidence type="ECO:0000313" key="11">
    <source>
        <dbReference type="Proteomes" id="UP000007799"/>
    </source>
</evidence>
<feature type="region of interest" description="Disordered" evidence="9">
    <location>
        <begin position="256"/>
        <end position="277"/>
    </location>
</feature>
<feature type="compositionally biased region" description="Low complexity" evidence="9">
    <location>
        <begin position="258"/>
        <end position="274"/>
    </location>
</feature>